<comment type="caution">
    <text evidence="1">The sequence shown here is derived from an EMBL/GenBank/DDBJ whole genome shotgun (WGS) entry which is preliminary data.</text>
</comment>
<evidence type="ECO:0000313" key="1">
    <source>
        <dbReference type="EMBL" id="KAF1765995.1"/>
    </source>
</evidence>
<proteinExistence type="predicted"/>
<reference evidence="1 2" key="1">
    <citation type="submission" date="2019-12" db="EMBL/GenBank/DDBJ databases">
        <title>Chromosome-level assembly of the Caenorhabditis remanei genome.</title>
        <authorList>
            <person name="Teterina A.A."/>
            <person name="Willis J.H."/>
            <person name="Phillips P.C."/>
        </authorList>
    </citation>
    <scope>NUCLEOTIDE SEQUENCE [LARGE SCALE GENOMIC DNA]</scope>
    <source>
        <strain evidence="1 2">PX506</strain>
        <tissue evidence="1">Whole organism</tissue>
    </source>
</reference>
<dbReference type="EMBL" id="WUAV01000002">
    <property type="protein sequence ID" value="KAF1765995.1"/>
    <property type="molecule type" value="Genomic_DNA"/>
</dbReference>
<dbReference type="Proteomes" id="UP000483820">
    <property type="component" value="Chromosome II"/>
</dbReference>
<dbReference type="CTD" id="78774138"/>
<name>A0A6A5HF32_CAERE</name>
<evidence type="ECO:0000313" key="2">
    <source>
        <dbReference type="Proteomes" id="UP000483820"/>
    </source>
</evidence>
<sequence length="94" mass="9792">MPSSSNYCLTPEEVPITYTLGPVSDLGLPADTCSTRLSCPSGTAARVNAVGIGYINGNGDGSPTLVYCSESDGNWYADVDGHVDPVMDIACQYP</sequence>
<evidence type="ECO:0008006" key="3">
    <source>
        <dbReference type="Google" id="ProtNLM"/>
    </source>
</evidence>
<dbReference type="GeneID" id="78774138"/>
<dbReference type="Pfam" id="PF03380">
    <property type="entry name" value="DUF282"/>
    <property type="match status" value="1"/>
</dbReference>
<dbReference type="AlphaFoldDB" id="A0A6A5HF32"/>
<organism evidence="1 2">
    <name type="scientific">Caenorhabditis remanei</name>
    <name type="common">Caenorhabditis vulgaris</name>
    <dbReference type="NCBI Taxonomy" id="31234"/>
    <lineage>
        <taxon>Eukaryota</taxon>
        <taxon>Metazoa</taxon>
        <taxon>Ecdysozoa</taxon>
        <taxon>Nematoda</taxon>
        <taxon>Chromadorea</taxon>
        <taxon>Rhabditida</taxon>
        <taxon>Rhabditina</taxon>
        <taxon>Rhabditomorpha</taxon>
        <taxon>Rhabditoidea</taxon>
        <taxon>Rhabditidae</taxon>
        <taxon>Peloderinae</taxon>
        <taxon>Caenorhabditis</taxon>
    </lineage>
</organism>
<dbReference type="PANTHER" id="PTHR47921">
    <property type="entry name" value="PROTEIN CBG14847-RELATED"/>
    <property type="match status" value="1"/>
</dbReference>
<protein>
    <recommendedName>
        <fullName evidence="3">C6 domain-containing protein</fullName>
    </recommendedName>
</protein>
<dbReference type="InterPro" id="IPR005044">
    <property type="entry name" value="DUF282_CAE_spp"/>
</dbReference>
<dbReference type="RefSeq" id="XP_053589596.1">
    <property type="nucleotide sequence ID" value="XM_053725402.1"/>
</dbReference>
<accession>A0A6A5HF32</accession>
<gene>
    <name evidence="1" type="ORF">GCK72_005949</name>
</gene>
<dbReference type="PANTHER" id="PTHR47921:SF3">
    <property type="entry name" value="C6 DOMAIN-CONTAINING PROTEIN"/>
    <property type="match status" value="1"/>
</dbReference>
<dbReference type="KEGG" id="crq:GCK72_005949"/>